<dbReference type="PRINTS" id="PR00411">
    <property type="entry name" value="PNDRDTASEI"/>
</dbReference>
<dbReference type="InterPro" id="IPR004099">
    <property type="entry name" value="Pyr_nucl-diS_OxRdtase_dimer"/>
</dbReference>
<protein>
    <submittedName>
        <fullName evidence="9">Dihydrolipoamide dehydrogenase</fullName>
    </submittedName>
</protein>
<dbReference type="SUPFAM" id="SSF55424">
    <property type="entry name" value="FAD/NAD-linked reductases, dimerisation (C-terminal) domain"/>
    <property type="match status" value="1"/>
</dbReference>
<organism evidence="9 10">
    <name type="scientific">Pontibaca methylaminivorans</name>
    <dbReference type="NCBI Taxonomy" id="515897"/>
    <lineage>
        <taxon>Bacteria</taxon>
        <taxon>Pseudomonadati</taxon>
        <taxon>Pseudomonadota</taxon>
        <taxon>Alphaproteobacteria</taxon>
        <taxon>Rhodobacterales</taxon>
        <taxon>Roseobacteraceae</taxon>
        <taxon>Pontibaca</taxon>
    </lineage>
</organism>
<keyword evidence="10" id="KW-1185">Reference proteome</keyword>
<evidence type="ECO:0000256" key="2">
    <source>
        <dbReference type="ARBA" id="ARBA00022630"/>
    </source>
</evidence>
<dbReference type="Gene3D" id="3.50.50.60">
    <property type="entry name" value="FAD/NAD(P)-binding domain"/>
    <property type="match status" value="3"/>
</dbReference>
<feature type="binding site" evidence="5">
    <location>
        <begin position="143"/>
        <end position="145"/>
    </location>
    <ligand>
        <name>FAD</name>
        <dbReference type="ChEBI" id="CHEBI:57692"/>
    </ligand>
</feature>
<dbReference type="PIRSF" id="PIRSF000350">
    <property type="entry name" value="Mercury_reductase_MerA"/>
    <property type="match status" value="1"/>
</dbReference>
<dbReference type="NCBIfam" id="NF004939">
    <property type="entry name" value="PRK06292.1-1"/>
    <property type="match status" value="1"/>
</dbReference>
<keyword evidence="2" id="KW-0285">Flavoprotein</keyword>
<feature type="binding site" evidence="5">
    <location>
        <begin position="180"/>
        <end position="187"/>
    </location>
    <ligand>
        <name>NAD(+)</name>
        <dbReference type="ChEBI" id="CHEBI:57540"/>
    </ligand>
</feature>
<keyword evidence="3 5" id="KW-0274">FAD</keyword>
<dbReference type="Pfam" id="PF02852">
    <property type="entry name" value="Pyr_redox_dim"/>
    <property type="match status" value="1"/>
</dbReference>
<evidence type="ECO:0000256" key="1">
    <source>
        <dbReference type="ARBA" id="ARBA00007532"/>
    </source>
</evidence>
<evidence type="ECO:0000256" key="6">
    <source>
        <dbReference type="PIRSR" id="PIRSR000350-4"/>
    </source>
</evidence>
<feature type="disulfide bond" description="Redox-active" evidence="6">
    <location>
        <begin position="46"/>
        <end position="51"/>
    </location>
</feature>
<dbReference type="OrthoDB" id="9776382at2"/>
<feature type="binding site" evidence="5">
    <location>
        <position position="305"/>
    </location>
    <ligand>
        <name>NAD(+)</name>
        <dbReference type="ChEBI" id="CHEBI:57540"/>
    </ligand>
</feature>
<evidence type="ECO:0000256" key="4">
    <source>
        <dbReference type="PIRSR" id="PIRSR000350-2"/>
    </source>
</evidence>
<dbReference type="InterPro" id="IPR001100">
    <property type="entry name" value="Pyr_nuc-diS_OxRdtase"/>
</dbReference>
<feature type="active site" description="Proton acceptor" evidence="4">
    <location>
        <position position="435"/>
    </location>
</feature>
<comment type="cofactor">
    <cofactor evidence="5">
        <name>FAD</name>
        <dbReference type="ChEBI" id="CHEBI:57692"/>
    </cofactor>
    <text evidence="5">Binds 1 FAD per subunit.</text>
</comment>
<dbReference type="PRINTS" id="PR00368">
    <property type="entry name" value="FADPNR"/>
</dbReference>
<sequence length="471" mass="49843">MAAQQERTCDVAVIGAGTAGIIAEKRARAAGAETLLIDATFSGTTCADVGCMPSKLLIAAADVAFGVSEAECFGITATSRIDGAAVMQRLRRHRDRFVQGVRSGFSRLPEGTCLRGRARFTGPDTLELDDGTRIRARAIVIATGSEPAVPKPFRALGARVLTNRNLFDLPDLPESVGVIGAGAVGIELAQALARLGVRVEVFDAGRTLAGLPEGVSAELCRILSREFAIHQETEPRAEPDGEGLRLIREGGSARFDRLLVAAGRPPQLDALDLEKAGLDLDDKGIPRFDPQTLQCGEQPIFIAGDANHERPLLHEAADEGAIAGENAARFPDLAKLKRPVPMAITFCRPDAAVIGTLPTEDNGLVTGCADYARQGRARVMGRAQGICEIYADRDGGRLRGAALCAPHGEHLAHELAWAISCGLSASEMLDLPFYHPTLEEGLKPALRQICELAATSQGQRAGGDILPGDQC</sequence>
<feature type="binding site" evidence="5">
    <location>
        <position position="55"/>
    </location>
    <ligand>
        <name>FAD</name>
        <dbReference type="ChEBI" id="CHEBI:57692"/>
    </ligand>
</feature>
<dbReference type="AlphaFoldDB" id="A0A1R3X725"/>
<name>A0A1R3X725_9RHOB</name>
<dbReference type="PROSITE" id="PS00065">
    <property type="entry name" value="D_2_HYDROXYACID_DH_1"/>
    <property type="match status" value="1"/>
</dbReference>
<dbReference type="RefSeq" id="WP_076650264.1">
    <property type="nucleotide sequence ID" value="NZ_FTPS01000002.1"/>
</dbReference>
<gene>
    <name evidence="9" type="ORF">SAMN05421849_2384</name>
</gene>
<evidence type="ECO:0000256" key="5">
    <source>
        <dbReference type="PIRSR" id="PIRSR000350-3"/>
    </source>
</evidence>
<dbReference type="SUPFAM" id="SSF51905">
    <property type="entry name" value="FAD/NAD(P)-binding domain"/>
    <property type="match status" value="1"/>
</dbReference>
<dbReference type="Pfam" id="PF07992">
    <property type="entry name" value="Pyr_redox_2"/>
    <property type="match status" value="1"/>
</dbReference>
<dbReference type="GO" id="GO:0016616">
    <property type="term" value="F:oxidoreductase activity, acting on the CH-OH group of donors, NAD or NADP as acceptor"/>
    <property type="evidence" value="ECO:0007669"/>
    <property type="project" value="UniProtKB-ARBA"/>
</dbReference>
<dbReference type="InterPro" id="IPR029752">
    <property type="entry name" value="D-isomer_DH_CS1"/>
</dbReference>
<reference evidence="9 10" key="1">
    <citation type="submission" date="2017-01" db="EMBL/GenBank/DDBJ databases">
        <authorList>
            <person name="Mah S.A."/>
            <person name="Swanson W.J."/>
            <person name="Moy G.W."/>
            <person name="Vacquier V.D."/>
        </authorList>
    </citation>
    <scope>NUCLEOTIDE SEQUENCE [LARGE SCALE GENOMIC DNA]</scope>
    <source>
        <strain evidence="9 10">DSM 21219</strain>
    </source>
</reference>
<evidence type="ECO:0000256" key="3">
    <source>
        <dbReference type="ARBA" id="ARBA00022827"/>
    </source>
</evidence>
<dbReference type="GO" id="GO:0050660">
    <property type="term" value="F:flavin adenine dinucleotide binding"/>
    <property type="evidence" value="ECO:0007669"/>
    <property type="project" value="TreeGrafter"/>
</dbReference>
<dbReference type="InterPro" id="IPR016156">
    <property type="entry name" value="FAD/NAD-linked_Rdtase_dimer_sf"/>
</dbReference>
<dbReference type="PANTHER" id="PTHR43014">
    <property type="entry name" value="MERCURIC REDUCTASE"/>
    <property type="match status" value="1"/>
</dbReference>
<comment type="similarity">
    <text evidence="1">Belongs to the class-I pyridine nucleotide-disulfide oxidoreductase family.</text>
</comment>
<dbReference type="Proteomes" id="UP000192455">
    <property type="component" value="Unassembled WGS sequence"/>
</dbReference>
<evidence type="ECO:0000313" key="9">
    <source>
        <dbReference type="EMBL" id="SIT86713.1"/>
    </source>
</evidence>
<dbReference type="InterPro" id="IPR036188">
    <property type="entry name" value="FAD/NAD-bd_sf"/>
</dbReference>
<dbReference type="PANTHER" id="PTHR43014:SF4">
    <property type="entry name" value="PYRIDINE NUCLEOTIDE-DISULFIDE OXIDOREDUCTASE RCLA-RELATED"/>
    <property type="match status" value="1"/>
</dbReference>
<keyword evidence="5" id="KW-0520">NAD</keyword>
<feature type="domain" description="FAD/NAD(P)-binding" evidence="8">
    <location>
        <begin position="10"/>
        <end position="320"/>
    </location>
</feature>
<dbReference type="GO" id="GO:0003955">
    <property type="term" value="F:NAD(P)H dehydrogenase (quinone) activity"/>
    <property type="evidence" value="ECO:0007669"/>
    <property type="project" value="TreeGrafter"/>
</dbReference>
<dbReference type="InterPro" id="IPR023753">
    <property type="entry name" value="FAD/NAD-binding_dom"/>
</dbReference>
<dbReference type="Gene3D" id="3.30.390.30">
    <property type="match status" value="1"/>
</dbReference>
<dbReference type="STRING" id="515897.SAMN05421849_2384"/>
<evidence type="ECO:0000259" key="7">
    <source>
        <dbReference type="Pfam" id="PF02852"/>
    </source>
</evidence>
<feature type="domain" description="Pyridine nucleotide-disulphide oxidoreductase dimerisation" evidence="7">
    <location>
        <begin position="344"/>
        <end position="444"/>
    </location>
</feature>
<evidence type="ECO:0000313" key="10">
    <source>
        <dbReference type="Proteomes" id="UP000192455"/>
    </source>
</evidence>
<accession>A0A1R3X725</accession>
<dbReference type="EMBL" id="FTPS01000002">
    <property type="protein sequence ID" value="SIT86713.1"/>
    <property type="molecule type" value="Genomic_DNA"/>
</dbReference>
<feature type="binding site" evidence="5">
    <location>
        <position position="263"/>
    </location>
    <ligand>
        <name>NAD(+)</name>
        <dbReference type="ChEBI" id="CHEBI:57540"/>
    </ligand>
</feature>
<proteinExistence type="inferred from homology"/>
<keyword evidence="5" id="KW-0547">Nucleotide-binding</keyword>
<evidence type="ECO:0000259" key="8">
    <source>
        <dbReference type="Pfam" id="PF07992"/>
    </source>
</evidence>